<sequence>MRETWGVFSNISITKQEFKKQRQSSIAYANVLTPGDLSSLAWIESPLKNESKDLVEVHYSALNFKDIMLASGKLSQSPVSENAETSDCMLGIEFSGMYKGKRVCGMGSCKCLATHVDPKKMVLLDIPDDWSNEEASTVPCAYVTVYLAL</sequence>
<gene>
    <name evidence="1" type="ORF">AFUS01_LOCUS39456</name>
</gene>
<dbReference type="AlphaFoldDB" id="A0A8J2LCC9"/>
<organism evidence="1 2">
    <name type="scientific">Allacma fusca</name>
    <dbReference type="NCBI Taxonomy" id="39272"/>
    <lineage>
        <taxon>Eukaryota</taxon>
        <taxon>Metazoa</taxon>
        <taxon>Ecdysozoa</taxon>
        <taxon>Arthropoda</taxon>
        <taxon>Hexapoda</taxon>
        <taxon>Collembola</taxon>
        <taxon>Symphypleona</taxon>
        <taxon>Sminthuridae</taxon>
        <taxon>Allacma</taxon>
    </lineage>
</organism>
<accession>A0A8J2LCC9</accession>
<evidence type="ECO:0000313" key="2">
    <source>
        <dbReference type="Proteomes" id="UP000708208"/>
    </source>
</evidence>
<reference evidence="1" key="1">
    <citation type="submission" date="2021-06" db="EMBL/GenBank/DDBJ databases">
        <authorList>
            <person name="Hodson N. C."/>
            <person name="Mongue J. A."/>
            <person name="Jaron S. K."/>
        </authorList>
    </citation>
    <scope>NUCLEOTIDE SEQUENCE</scope>
</reference>
<dbReference type="Proteomes" id="UP000708208">
    <property type="component" value="Unassembled WGS sequence"/>
</dbReference>
<dbReference type="OrthoDB" id="7553757at2759"/>
<keyword evidence="2" id="KW-1185">Reference proteome</keyword>
<name>A0A8J2LCC9_9HEXA</name>
<comment type="caution">
    <text evidence="1">The sequence shown here is derived from an EMBL/GenBank/DDBJ whole genome shotgun (WGS) entry which is preliminary data.</text>
</comment>
<protein>
    <submittedName>
        <fullName evidence="1">Uncharacterized protein</fullName>
    </submittedName>
</protein>
<dbReference type="EMBL" id="CAJVCH010552190">
    <property type="protein sequence ID" value="CAG7829597.1"/>
    <property type="molecule type" value="Genomic_DNA"/>
</dbReference>
<evidence type="ECO:0000313" key="1">
    <source>
        <dbReference type="EMBL" id="CAG7829597.1"/>
    </source>
</evidence>
<proteinExistence type="predicted"/>
<feature type="non-terminal residue" evidence="1">
    <location>
        <position position="149"/>
    </location>
</feature>